<evidence type="ECO:0000256" key="2">
    <source>
        <dbReference type="ARBA" id="ARBA00009670"/>
    </source>
</evidence>
<proteinExistence type="inferred from homology"/>
<dbReference type="EC" id="1.14.13.-" evidence="11"/>
<dbReference type="EMBL" id="CP000698">
    <property type="protein sequence ID" value="ABQ25589.1"/>
    <property type="molecule type" value="Genomic_DNA"/>
</dbReference>
<dbReference type="STRING" id="351605.Gura_1388"/>
<dbReference type="PANTHER" id="PTHR10566:SF113">
    <property type="entry name" value="PROTEIN ACTIVITY OF BC1 COMPLEX KINASE 7, CHLOROPLASTIC"/>
    <property type="match status" value="1"/>
</dbReference>
<dbReference type="RefSeq" id="WP_011938305.1">
    <property type="nucleotide sequence ID" value="NC_009483.1"/>
</dbReference>
<keyword evidence="4" id="KW-0997">Cell inner membrane</keyword>
<evidence type="ECO:0000256" key="3">
    <source>
        <dbReference type="ARBA" id="ARBA00022475"/>
    </source>
</evidence>
<evidence type="ECO:0000313" key="11">
    <source>
        <dbReference type="EMBL" id="ABQ25589.1"/>
    </source>
</evidence>
<dbReference type="CDD" id="cd05121">
    <property type="entry name" value="ABC1_ADCK3-like"/>
    <property type="match status" value="1"/>
</dbReference>
<evidence type="ECO:0000256" key="1">
    <source>
        <dbReference type="ARBA" id="ARBA00005020"/>
    </source>
</evidence>
<dbReference type="AlphaFoldDB" id="A5G9Z8"/>
<dbReference type="InterPro" id="IPR011009">
    <property type="entry name" value="Kinase-like_dom_sf"/>
</dbReference>
<feature type="domain" description="ABC1 atypical kinase-like" evidence="10">
    <location>
        <begin position="100"/>
        <end position="344"/>
    </location>
</feature>
<dbReference type="Proteomes" id="UP000006695">
    <property type="component" value="Chromosome"/>
</dbReference>
<dbReference type="KEGG" id="gur:Gura_1388"/>
<organism evidence="11 12">
    <name type="scientific">Geotalea uraniireducens (strain Rf4)</name>
    <name type="common">Geobacter uraniireducens</name>
    <dbReference type="NCBI Taxonomy" id="351605"/>
    <lineage>
        <taxon>Bacteria</taxon>
        <taxon>Pseudomonadati</taxon>
        <taxon>Thermodesulfobacteriota</taxon>
        <taxon>Desulfuromonadia</taxon>
        <taxon>Geobacterales</taxon>
        <taxon>Geobacteraceae</taxon>
        <taxon>Geotalea</taxon>
    </lineage>
</organism>
<dbReference type="OrthoDB" id="9795390at2"/>
<evidence type="ECO:0000259" key="10">
    <source>
        <dbReference type="Pfam" id="PF03109"/>
    </source>
</evidence>
<dbReference type="HOGENOM" id="CLU_006533_0_2_7"/>
<feature type="transmembrane region" description="Helical" evidence="9">
    <location>
        <begin position="505"/>
        <end position="523"/>
    </location>
</feature>
<keyword evidence="11" id="KW-0560">Oxidoreductase</keyword>
<keyword evidence="3" id="KW-1003">Cell membrane</keyword>
<gene>
    <name evidence="11" type="ordered locus">Gura_1388</name>
</gene>
<comment type="pathway">
    <text evidence="1">Cofactor biosynthesis; ubiquinone biosynthesis [regulation].</text>
</comment>
<dbReference type="GO" id="GO:0016491">
    <property type="term" value="F:oxidoreductase activity"/>
    <property type="evidence" value="ECO:0007669"/>
    <property type="project" value="UniProtKB-KW"/>
</dbReference>
<evidence type="ECO:0000256" key="6">
    <source>
        <dbReference type="ARBA" id="ARBA00022692"/>
    </source>
</evidence>
<dbReference type="SUPFAM" id="SSF56112">
    <property type="entry name" value="Protein kinase-like (PK-like)"/>
    <property type="match status" value="1"/>
</dbReference>
<dbReference type="InterPro" id="IPR004147">
    <property type="entry name" value="ABC1_dom"/>
</dbReference>
<evidence type="ECO:0000256" key="9">
    <source>
        <dbReference type="SAM" id="Phobius"/>
    </source>
</evidence>
<dbReference type="UniPathway" id="UPA00232"/>
<evidence type="ECO:0000313" key="12">
    <source>
        <dbReference type="Proteomes" id="UP000006695"/>
    </source>
</evidence>
<keyword evidence="7 9" id="KW-1133">Transmembrane helix</keyword>
<evidence type="ECO:0000256" key="5">
    <source>
        <dbReference type="ARBA" id="ARBA00022688"/>
    </source>
</evidence>
<accession>A5G9Z8</accession>
<dbReference type="GO" id="GO:0006744">
    <property type="term" value="P:ubiquinone biosynthetic process"/>
    <property type="evidence" value="ECO:0007669"/>
    <property type="project" value="UniProtKB-UniPathway"/>
</dbReference>
<feature type="transmembrane region" description="Helical" evidence="9">
    <location>
        <begin position="535"/>
        <end position="556"/>
    </location>
</feature>
<keyword evidence="6 9" id="KW-0812">Transmembrane</keyword>
<sequence>MLNIIQLNRNIRSIRRYRQIVKILIKYGFDHLLEYFNLSQFVARSRRVLRRNGSTIAQLSPAERMRLALEELGPSFIKLGQVLSTRPDVIPRNFVDEFAKLQDNVPSFPFEEVKTQIRLELGKAAENFFSYLEPVAIAAASIAQVHRARLISGEDVVVKVRRPGVVEVIETDIDVLMGLALLMERHMPGSDIYDPVGLVKEFARTIRREMDFSREGHTIEKIRDNFGGDATLHFPKVYWQETGKGVLTMEYINGIKVNDLAAIERTGLDRKLIARRGADAFLKMVLEHGFFHGDPHPGNVLILPGNVICLLDYGIVGRLDAQLKVYLTDILLAILKRDVDEVISLLTYSGEISENLNTRALKRDLSEFIDSYYEIPLQDIEVGKMLAEFIDIITTFHIKFQPDLMLLTKSLVIVEGMGRELDPDFDMVEHLRPFMEQAIREKMAPGRFAKDIGSMVMSYVNLTKSLPRELREILHRLNRNKFKIDLEHRGLDHFSKELDKSINRLSFSLIIAALIIGSSIVMQTNKGPLIMDFPAFAFLGYTIAGLIGFWWVIAIIRSGRL</sequence>
<dbReference type="PANTHER" id="PTHR10566">
    <property type="entry name" value="CHAPERONE-ACTIVITY OF BC1 COMPLEX CABC1 -RELATED"/>
    <property type="match status" value="1"/>
</dbReference>
<dbReference type="NCBIfam" id="TIGR01982">
    <property type="entry name" value="UbiB"/>
    <property type="match status" value="1"/>
</dbReference>
<protein>
    <submittedName>
        <fullName evidence="11">2-octaprenylphenol hydroxylase</fullName>
        <ecNumber evidence="11">1.14.13.-</ecNumber>
    </submittedName>
</protein>
<keyword evidence="8 9" id="KW-0472">Membrane</keyword>
<evidence type="ECO:0000256" key="4">
    <source>
        <dbReference type="ARBA" id="ARBA00022519"/>
    </source>
</evidence>
<evidence type="ECO:0000256" key="7">
    <source>
        <dbReference type="ARBA" id="ARBA00022989"/>
    </source>
</evidence>
<evidence type="ECO:0000256" key="8">
    <source>
        <dbReference type="ARBA" id="ARBA00023136"/>
    </source>
</evidence>
<dbReference type="Pfam" id="PF03109">
    <property type="entry name" value="ABC1"/>
    <property type="match status" value="1"/>
</dbReference>
<dbReference type="InterPro" id="IPR010232">
    <property type="entry name" value="UbiB"/>
</dbReference>
<comment type="similarity">
    <text evidence="2">Belongs to the protein kinase superfamily. ADCK protein kinase family.</text>
</comment>
<dbReference type="InterPro" id="IPR050154">
    <property type="entry name" value="UbiB_kinase"/>
</dbReference>
<keyword evidence="12" id="KW-1185">Reference proteome</keyword>
<reference evidence="11 12" key="1">
    <citation type="submission" date="2007-05" db="EMBL/GenBank/DDBJ databases">
        <title>Complete sequence of Geobacter uraniireducens Rf4.</title>
        <authorList>
            <consortium name="US DOE Joint Genome Institute"/>
            <person name="Copeland A."/>
            <person name="Lucas S."/>
            <person name="Lapidus A."/>
            <person name="Barry K."/>
            <person name="Detter J.C."/>
            <person name="Glavina del Rio T."/>
            <person name="Hammon N."/>
            <person name="Israni S."/>
            <person name="Dalin E."/>
            <person name="Tice H."/>
            <person name="Pitluck S."/>
            <person name="Chertkov O."/>
            <person name="Brettin T."/>
            <person name="Bruce D."/>
            <person name="Han C."/>
            <person name="Schmutz J."/>
            <person name="Larimer F."/>
            <person name="Land M."/>
            <person name="Hauser L."/>
            <person name="Kyrpides N."/>
            <person name="Mikhailova N."/>
            <person name="Shelobolina E."/>
            <person name="Aklujkar M."/>
            <person name="Lovley D."/>
            <person name="Richardson P."/>
        </authorList>
    </citation>
    <scope>NUCLEOTIDE SEQUENCE [LARGE SCALE GENOMIC DNA]</scope>
    <source>
        <strain evidence="11 12">Rf4</strain>
    </source>
</reference>
<keyword evidence="5" id="KW-0831">Ubiquinone biosynthesis</keyword>
<name>A5G9Z8_GEOUR</name>